<sequence>MKDFLTQFKEGPKGGTIYAPFMEGFLRLVYDDDGRIYQAAFVKEQGAEPSGDQLQLYFVWVNNFVTFKTENSLGGEMWSGGSVSGGTTLETEDDGPVSSHKTIALEDWVDRCVEEMIKEEPI</sequence>
<accession>A0A1G2S8G8</accession>
<dbReference type="AlphaFoldDB" id="A0A1G2S8G8"/>
<organism evidence="2 3">
    <name type="scientific">Candidatus Yonathbacteria bacterium RIFCSPHIGHO2_01_FULL_51_10</name>
    <dbReference type="NCBI Taxonomy" id="1802723"/>
    <lineage>
        <taxon>Bacteria</taxon>
        <taxon>Candidatus Yonathiibacteriota</taxon>
    </lineage>
</organism>
<name>A0A1G2S8G8_9BACT</name>
<proteinExistence type="predicted"/>
<gene>
    <name evidence="2" type="ORF">A2675_02950</name>
</gene>
<evidence type="ECO:0000313" key="2">
    <source>
        <dbReference type="EMBL" id="OHA81375.1"/>
    </source>
</evidence>
<feature type="region of interest" description="Disordered" evidence="1">
    <location>
        <begin position="78"/>
        <end position="98"/>
    </location>
</feature>
<dbReference type="EMBL" id="MHUS01000012">
    <property type="protein sequence ID" value="OHA81375.1"/>
    <property type="molecule type" value="Genomic_DNA"/>
</dbReference>
<evidence type="ECO:0000256" key="1">
    <source>
        <dbReference type="SAM" id="MobiDB-lite"/>
    </source>
</evidence>
<protein>
    <submittedName>
        <fullName evidence="2">Uncharacterized protein</fullName>
    </submittedName>
</protein>
<evidence type="ECO:0000313" key="3">
    <source>
        <dbReference type="Proteomes" id="UP000176997"/>
    </source>
</evidence>
<comment type="caution">
    <text evidence="2">The sequence shown here is derived from an EMBL/GenBank/DDBJ whole genome shotgun (WGS) entry which is preliminary data.</text>
</comment>
<reference evidence="2 3" key="1">
    <citation type="journal article" date="2016" name="Nat. Commun.">
        <title>Thousands of microbial genomes shed light on interconnected biogeochemical processes in an aquifer system.</title>
        <authorList>
            <person name="Anantharaman K."/>
            <person name="Brown C.T."/>
            <person name="Hug L.A."/>
            <person name="Sharon I."/>
            <person name="Castelle C.J."/>
            <person name="Probst A.J."/>
            <person name="Thomas B.C."/>
            <person name="Singh A."/>
            <person name="Wilkins M.J."/>
            <person name="Karaoz U."/>
            <person name="Brodie E.L."/>
            <person name="Williams K.H."/>
            <person name="Hubbard S.S."/>
            <person name="Banfield J.F."/>
        </authorList>
    </citation>
    <scope>NUCLEOTIDE SEQUENCE [LARGE SCALE GENOMIC DNA]</scope>
</reference>
<dbReference type="Proteomes" id="UP000176997">
    <property type="component" value="Unassembled WGS sequence"/>
</dbReference>
<dbReference type="STRING" id="1802723.A2675_02950"/>